<dbReference type="SUPFAM" id="SSF47781">
    <property type="entry name" value="RuvA domain 2-like"/>
    <property type="match status" value="1"/>
</dbReference>
<dbReference type="Gene3D" id="2.40.50.140">
    <property type="entry name" value="Nucleic acid-binding proteins"/>
    <property type="match status" value="1"/>
</dbReference>
<dbReference type="OrthoDB" id="5293449at2"/>
<comment type="similarity">
    <text evidence="6">Belongs to the RuvA family.</text>
</comment>
<reference evidence="9 10" key="1">
    <citation type="journal article" date="2015" name="Genome Announc.">
        <title>Expanding the biotechnology potential of lactobacilli through comparative genomics of 213 strains and associated genera.</title>
        <authorList>
            <person name="Sun Z."/>
            <person name="Harris H.M."/>
            <person name="McCann A."/>
            <person name="Guo C."/>
            <person name="Argimon S."/>
            <person name="Zhang W."/>
            <person name="Yang X."/>
            <person name="Jeffery I.B."/>
            <person name="Cooney J.C."/>
            <person name="Kagawa T.F."/>
            <person name="Liu W."/>
            <person name="Song Y."/>
            <person name="Salvetti E."/>
            <person name="Wrobel A."/>
            <person name="Rasinkangas P."/>
            <person name="Parkhill J."/>
            <person name="Rea M.C."/>
            <person name="O'Sullivan O."/>
            <person name="Ritari J."/>
            <person name="Douillard F.P."/>
            <person name="Paul Ross R."/>
            <person name="Yang R."/>
            <person name="Briner A.E."/>
            <person name="Felis G.E."/>
            <person name="de Vos W.M."/>
            <person name="Barrangou R."/>
            <person name="Klaenhammer T.R."/>
            <person name="Caufield P.W."/>
            <person name="Cui Y."/>
            <person name="Zhang H."/>
            <person name="O'Toole P.W."/>
        </authorList>
    </citation>
    <scope>NUCLEOTIDE SEQUENCE [LARGE SCALE GENOMIC DNA]</scope>
    <source>
        <strain evidence="9 10">DSM 22696</strain>
    </source>
</reference>
<dbReference type="NCBIfam" id="TIGR00084">
    <property type="entry name" value="ruvA"/>
    <property type="match status" value="1"/>
</dbReference>
<evidence type="ECO:0000256" key="1">
    <source>
        <dbReference type="ARBA" id="ARBA00022490"/>
    </source>
</evidence>
<dbReference type="Gene3D" id="1.10.150.20">
    <property type="entry name" value="5' to 3' exonuclease, C-terminal subdomain"/>
    <property type="match status" value="1"/>
</dbReference>
<keyword evidence="2 6" id="KW-0227">DNA damage</keyword>
<dbReference type="GO" id="GO:0005524">
    <property type="term" value="F:ATP binding"/>
    <property type="evidence" value="ECO:0007669"/>
    <property type="project" value="InterPro"/>
</dbReference>
<keyword evidence="10" id="KW-1185">Reference proteome</keyword>
<dbReference type="SUPFAM" id="SSF50249">
    <property type="entry name" value="Nucleic acid-binding proteins"/>
    <property type="match status" value="1"/>
</dbReference>
<dbReference type="GO" id="GO:0009379">
    <property type="term" value="C:Holliday junction helicase complex"/>
    <property type="evidence" value="ECO:0007669"/>
    <property type="project" value="InterPro"/>
</dbReference>
<sequence length="197" mass="21350">MYEYLTGFISAVTPAYVVLDVNGVGYLLQTANPYRYHEDATQAVTIYVYQAVRETEINLFGFVDFNEKQLFLKLLNVSGIGPKSALAILAAEDHEGLVNAIESKDVTYLTKFPGIGKKTAQQIVLDLQGKLADLGAVITPVASTGSDNADLADALAALTALGYSANEVKKIDKQLADEPSQTTDQYLSKALRLLTNR</sequence>
<keyword evidence="9" id="KW-0067">ATP-binding</keyword>
<dbReference type="Pfam" id="PF07499">
    <property type="entry name" value="RuvA_C"/>
    <property type="match status" value="1"/>
</dbReference>
<feature type="region of interest" description="Domain III" evidence="6">
    <location>
        <begin position="149"/>
        <end position="197"/>
    </location>
</feature>
<dbReference type="Pfam" id="PF14520">
    <property type="entry name" value="HHH_5"/>
    <property type="match status" value="1"/>
</dbReference>
<evidence type="ECO:0000256" key="2">
    <source>
        <dbReference type="ARBA" id="ARBA00022763"/>
    </source>
</evidence>
<dbReference type="SMART" id="SM00278">
    <property type="entry name" value="HhH1"/>
    <property type="match status" value="2"/>
</dbReference>
<comment type="subunit">
    <text evidence="6">Homotetramer. Forms an RuvA(8)-RuvB(12)-Holliday junction (HJ) complex. HJ DNA is sandwiched between 2 RuvA tetramers; dsDNA enters through RuvA and exits via RuvB. An RuvB hexamer assembles on each DNA strand where it exits the tetramer. Each RuvB hexamer is contacted by two RuvA subunits (via domain III) on 2 adjacent RuvB subunits; this complex drives branch migration. In the full resolvosome a probable DNA-RuvA(4)-RuvB(12)-RuvC(2) complex forms which resolves the HJ.</text>
</comment>
<dbReference type="GO" id="GO:0009378">
    <property type="term" value="F:four-way junction helicase activity"/>
    <property type="evidence" value="ECO:0007669"/>
    <property type="project" value="InterPro"/>
</dbReference>
<comment type="function">
    <text evidence="6">The RuvA-RuvB-RuvC complex processes Holliday junction (HJ) DNA during genetic recombination and DNA repair, while the RuvA-RuvB complex plays an important role in the rescue of blocked DNA replication forks via replication fork reversal (RFR). RuvA specifically binds to HJ cruciform DNA, conferring on it an open structure. The RuvB hexamer acts as an ATP-dependent pump, pulling dsDNA into and through the RuvAB complex. HJ branch migration allows RuvC to scan DNA until it finds its consensus sequence, where it cleaves and resolves the cruciform DNA.</text>
</comment>
<keyword evidence="1 6" id="KW-0963">Cytoplasm</keyword>
<dbReference type="GO" id="GO:0048476">
    <property type="term" value="C:Holliday junction resolvase complex"/>
    <property type="evidence" value="ECO:0007669"/>
    <property type="project" value="UniProtKB-UniRule"/>
</dbReference>
<proteinExistence type="inferred from homology"/>
<dbReference type="EMBL" id="JQCB01000008">
    <property type="protein sequence ID" value="KRN95453.1"/>
    <property type="molecule type" value="Genomic_DNA"/>
</dbReference>
<keyword evidence="3 6" id="KW-0238">DNA-binding</keyword>
<dbReference type="InterPro" id="IPR003583">
    <property type="entry name" value="Hlx-hairpin-Hlx_DNA-bd_motif"/>
</dbReference>
<comment type="domain">
    <text evidence="6">Has three domains with a flexible linker between the domains II and III and assumes an 'L' shape. Domain III is highly mobile and contacts RuvB.</text>
</comment>
<dbReference type="InterPro" id="IPR036267">
    <property type="entry name" value="RuvA_C_sf"/>
</dbReference>
<comment type="caution">
    <text evidence="6">Lacks conserved residue(s) required for the propagation of feature annotation.</text>
</comment>
<dbReference type="HAMAP" id="MF_00031">
    <property type="entry name" value="DNA_HJ_migration_RuvA"/>
    <property type="match status" value="1"/>
</dbReference>
<keyword evidence="5 6" id="KW-0234">DNA repair</keyword>
<evidence type="ECO:0000256" key="6">
    <source>
        <dbReference type="HAMAP-Rule" id="MF_00031"/>
    </source>
</evidence>
<evidence type="ECO:0000313" key="9">
    <source>
        <dbReference type="EMBL" id="KRN95453.1"/>
    </source>
</evidence>
<dbReference type="GO" id="GO:0005737">
    <property type="term" value="C:cytoplasm"/>
    <property type="evidence" value="ECO:0007669"/>
    <property type="project" value="UniProtKB-SubCell"/>
</dbReference>
<reference evidence="8 11" key="2">
    <citation type="submission" date="2019-07" db="EMBL/GenBank/DDBJ databases">
        <title>Whole genome shotgun sequence of Lactobacillus siliginis NBRC 101315.</title>
        <authorList>
            <person name="Hosoyama A."/>
            <person name="Uohara A."/>
            <person name="Ohji S."/>
            <person name="Ichikawa N."/>
        </authorList>
    </citation>
    <scope>NUCLEOTIDE SEQUENCE [LARGE SCALE GENOMIC DNA]</scope>
    <source>
        <strain evidence="8 11">NBRC 101315</strain>
    </source>
</reference>
<dbReference type="AlphaFoldDB" id="A0A0R2L9M8"/>
<dbReference type="InterPro" id="IPR012340">
    <property type="entry name" value="NA-bd_OB-fold"/>
</dbReference>
<dbReference type="InterPro" id="IPR000085">
    <property type="entry name" value="RuvA"/>
</dbReference>
<dbReference type="STRING" id="348151.IV55_GL001913"/>
<comment type="caution">
    <text evidence="9">The sequence shown here is derived from an EMBL/GenBank/DDBJ whole genome shotgun (WGS) entry which is preliminary data.</text>
</comment>
<evidence type="ECO:0000256" key="3">
    <source>
        <dbReference type="ARBA" id="ARBA00023125"/>
    </source>
</evidence>
<feature type="domain" description="Helix-hairpin-helix DNA-binding motif class 1" evidence="7">
    <location>
        <begin position="107"/>
        <end position="126"/>
    </location>
</feature>
<dbReference type="Pfam" id="PF01330">
    <property type="entry name" value="RuvA_N"/>
    <property type="match status" value="1"/>
</dbReference>
<keyword evidence="9" id="KW-0378">Hydrolase</keyword>
<evidence type="ECO:0000313" key="10">
    <source>
        <dbReference type="Proteomes" id="UP000051139"/>
    </source>
</evidence>
<dbReference type="GO" id="GO:0000400">
    <property type="term" value="F:four-way junction DNA binding"/>
    <property type="evidence" value="ECO:0007669"/>
    <property type="project" value="UniProtKB-UniRule"/>
</dbReference>
<dbReference type="InterPro" id="IPR013849">
    <property type="entry name" value="DNA_helicase_Holl-junc_RuvA_I"/>
</dbReference>
<dbReference type="SUPFAM" id="SSF46929">
    <property type="entry name" value="DNA helicase RuvA subunit, C-terminal domain"/>
    <property type="match status" value="1"/>
</dbReference>
<evidence type="ECO:0000259" key="7">
    <source>
        <dbReference type="SMART" id="SM00278"/>
    </source>
</evidence>
<dbReference type="InterPro" id="IPR010994">
    <property type="entry name" value="RuvA_2-like"/>
</dbReference>
<dbReference type="GO" id="GO:0006310">
    <property type="term" value="P:DNA recombination"/>
    <property type="evidence" value="ECO:0007669"/>
    <property type="project" value="UniProtKB-UniRule"/>
</dbReference>
<dbReference type="GO" id="GO:0006281">
    <property type="term" value="P:DNA repair"/>
    <property type="evidence" value="ECO:0007669"/>
    <property type="project" value="UniProtKB-UniRule"/>
</dbReference>
<gene>
    <name evidence="6 8" type="primary">ruvA</name>
    <name evidence="9" type="ORF">IV55_GL001913</name>
    <name evidence="8" type="ORF">LSI01_05370</name>
</gene>
<dbReference type="Proteomes" id="UP000051139">
    <property type="component" value="Unassembled WGS sequence"/>
</dbReference>
<feature type="domain" description="Helix-hairpin-helix DNA-binding motif class 1" evidence="7">
    <location>
        <begin position="72"/>
        <end position="91"/>
    </location>
</feature>
<dbReference type="Gene3D" id="1.10.8.10">
    <property type="entry name" value="DNA helicase RuvA subunit, C-terminal domain"/>
    <property type="match status" value="1"/>
</dbReference>
<dbReference type="PATRIC" id="fig|348151.3.peg.1966"/>
<keyword evidence="9" id="KW-0547">Nucleotide-binding</keyword>
<evidence type="ECO:0000256" key="4">
    <source>
        <dbReference type="ARBA" id="ARBA00023172"/>
    </source>
</evidence>
<dbReference type="InterPro" id="IPR011114">
    <property type="entry name" value="RuvA_C"/>
</dbReference>
<dbReference type="Proteomes" id="UP000321429">
    <property type="component" value="Unassembled WGS sequence"/>
</dbReference>
<evidence type="ECO:0000313" key="8">
    <source>
        <dbReference type="EMBL" id="GEK28226.1"/>
    </source>
</evidence>
<organism evidence="9 10">
    <name type="scientific">Furfurilactobacillus siliginis</name>
    <dbReference type="NCBI Taxonomy" id="348151"/>
    <lineage>
        <taxon>Bacteria</taxon>
        <taxon>Bacillati</taxon>
        <taxon>Bacillota</taxon>
        <taxon>Bacilli</taxon>
        <taxon>Lactobacillales</taxon>
        <taxon>Lactobacillaceae</taxon>
        <taxon>Furfurilactobacillus</taxon>
    </lineage>
</organism>
<protein>
    <recommendedName>
        <fullName evidence="6">Holliday junction branch migration complex subunit RuvA</fullName>
    </recommendedName>
</protein>
<dbReference type="EMBL" id="BJUD01000006">
    <property type="protein sequence ID" value="GEK28226.1"/>
    <property type="molecule type" value="Genomic_DNA"/>
</dbReference>
<evidence type="ECO:0000256" key="5">
    <source>
        <dbReference type="ARBA" id="ARBA00023204"/>
    </source>
</evidence>
<name>A0A0R2L9M8_9LACO</name>
<comment type="subcellular location">
    <subcellularLocation>
        <location evidence="6">Cytoplasm</location>
    </subcellularLocation>
</comment>
<evidence type="ECO:0000313" key="11">
    <source>
        <dbReference type="Proteomes" id="UP000321429"/>
    </source>
</evidence>
<dbReference type="RefSeq" id="WP_057810608.1">
    <property type="nucleotide sequence ID" value="NZ_BJUD01000006.1"/>
</dbReference>
<accession>A0A0R2L9M8</accession>
<keyword evidence="4 6" id="KW-0233">DNA recombination</keyword>
<keyword evidence="9" id="KW-0347">Helicase</keyword>